<dbReference type="CDD" id="cd05247">
    <property type="entry name" value="UDP_G4E_1_SDR_e"/>
    <property type="match status" value="1"/>
</dbReference>
<dbReference type="InterPro" id="IPR005886">
    <property type="entry name" value="UDP_G4E"/>
</dbReference>
<dbReference type="EMBL" id="JANUXX010000001">
    <property type="protein sequence ID" value="MCS4487478.1"/>
    <property type="molecule type" value="Genomic_DNA"/>
</dbReference>
<comment type="caution">
    <text evidence="10">The sequence shown here is derived from an EMBL/GenBank/DDBJ whole genome shotgun (WGS) entry which is preliminary data.</text>
</comment>
<gene>
    <name evidence="10" type="primary">galE</name>
    <name evidence="10" type="ORF">NXS10_00585</name>
</gene>
<dbReference type="InterPro" id="IPR016040">
    <property type="entry name" value="NAD(P)-bd_dom"/>
</dbReference>
<comment type="similarity">
    <text evidence="3 8">Belongs to the NAD(P)-dependent epimerase/dehydratase family.</text>
</comment>
<evidence type="ECO:0000259" key="9">
    <source>
        <dbReference type="Pfam" id="PF16363"/>
    </source>
</evidence>
<comment type="cofactor">
    <cofactor evidence="2 8">
        <name>NAD(+)</name>
        <dbReference type="ChEBI" id="CHEBI:57540"/>
    </cofactor>
</comment>
<comment type="subunit">
    <text evidence="8">Homodimer.</text>
</comment>
<dbReference type="Pfam" id="PF16363">
    <property type="entry name" value="GDP_Man_Dehyd"/>
    <property type="match status" value="1"/>
</dbReference>
<evidence type="ECO:0000256" key="7">
    <source>
        <dbReference type="ARBA" id="ARBA00023235"/>
    </source>
</evidence>
<evidence type="ECO:0000256" key="1">
    <source>
        <dbReference type="ARBA" id="ARBA00000083"/>
    </source>
</evidence>
<keyword evidence="6 8" id="KW-0520">NAD</keyword>
<evidence type="ECO:0000256" key="2">
    <source>
        <dbReference type="ARBA" id="ARBA00001911"/>
    </source>
</evidence>
<comment type="catalytic activity">
    <reaction evidence="1 8">
        <text>UDP-alpha-D-glucose = UDP-alpha-D-galactose</text>
        <dbReference type="Rhea" id="RHEA:22168"/>
        <dbReference type="ChEBI" id="CHEBI:58885"/>
        <dbReference type="ChEBI" id="CHEBI:66914"/>
        <dbReference type="EC" id="5.1.3.2"/>
    </reaction>
</comment>
<dbReference type="SUPFAM" id="SSF51735">
    <property type="entry name" value="NAD(P)-binding Rossmann-fold domains"/>
    <property type="match status" value="1"/>
</dbReference>
<dbReference type="EC" id="5.1.3.2" evidence="4 8"/>
<dbReference type="NCBIfam" id="TIGR01179">
    <property type="entry name" value="galE"/>
    <property type="match status" value="1"/>
</dbReference>
<sequence>MKKTLLVTGGAGYIGSHTVLELLEHRYEVVIIDDLSNASEKVIGTIKKLSKQNDSLSFYKIDLKDITRVEKVFQKHRFDGVIHFAGYKAVGESVINPLMYYENNLFSTINLLKLMEKYKVFNFVFSSSATVYETISEMPFHEWNTLNASSPYGRTKQFIEMMLKDLFISNSNWKIVCLRYFNPLGAHESGDLGEDPNGIPNNLVPYITQVAVGKLPFLNIFGTDYNTPDGTCIRDYVHINDLAYGHRKALEYIFSNNKGLYEAINLGSGIGYSVFDILHHLEEVIGESIPYKVTDRRPGDIDKSLADISKAEELLGWKPRYDIMKMCQDTWRWQQKHPNGFNEE</sequence>
<name>A0ABT2F4S2_9STRE</name>
<dbReference type="PRINTS" id="PR01713">
    <property type="entry name" value="NUCEPIMERASE"/>
</dbReference>
<feature type="domain" description="NAD(P)-binding" evidence="9">
    <location>
        <begin position="6"/>
        <end position="330"/>
    </location>
</feature>
<dbReference type="GO" id="GO:0003978">
    <property type="term" value="F:UDP-glucose 4-epimerase activity"/>
    <property type="evidence" value="ECO:0007669"/>
    <property type="project" value="UniProtKB-EC"/>
</dbReference>
<evidence type="ECO:0000256" key="8">
    <source>
        <dbReference type="RuleBase" id="RU366046"/>
    </source>
</evidence>
<organism evidence="10 11">
    <name type="scientific">Streptococcus sciuri</name>
    <dbReference type="NCBI Taxonomy" id="2973939"/>
    <lineage>
        <taxon>Bacteria</taxon>
        <taxon>Bacillati</taxon>
        <taxon>Bacillota</taxon>
        <taxon>Bacilli</taxon>
        <taxon>Lactobacillales</taxon>
        <taxon>Streptococcaceae</taxon>
        <taxon>Streptococcus</taxon>
    </lineage>
</organism>
<evidence type="ECO:0000256" key="6">
    <source>
        <dbReference type="ARBA" id="ARBA00023027"/>
    </source>
</evidence>
<dbReference type="RefSeq" id="WP_259136548.1">
    <property type="nucleotide sequence ID" value="NZ_JANUXX010000001.1"/>
</dbReference>
<dbReference type="Proteomes" id="UP001206548">
    <property type="component" value="Unassembled WGS sequence"/>
</dbReference>
<reference evidence="10 11" key="1">
    <citation type="journal article" date="2023" name="Int. J. Syst. Evol. Microbiol.">
        <title>Streptococcus sciuri sp. nov., Staphylococcus marylandisciuri sp. nov. and Staphylococcus americanisciuri sp. nov., isolated from faeces of eastern grey squirrel (Sciurus carolinensis).</title>
        <authorList>
            <person name="Volokhov D.V."/>
            <person name="Zagorodnyaya T.A."/>
            <person name="Furtak V.A."/>
            <person name="Nattanmai G."/>
            <person name="Randall L."/>
            <person name="Jose S."/>
            <person name="Gao Y."/>
            <person name="Eisenberg T."/>
            <person name="Delmonte P."/>
            <person name="Blom J."/>
            <person name="Mitchell K.K."/>
        </authorList>
    </citation>
    <scope>NUCLEOTIDE SEQUENCE [LARGE SCALE GENOMIC DNA]</scope>
    <source>
        <strain evidence="10 11">SQ9-PEA</strain>
    </source>
</reference>
<protein>
    <recommendedName>
        <fullName evidence="5 8">UDP-glucose 4-epimerase</fullName>
        <ecNumber evidence="4 8">5.1.3.2</ecNumber>
    </recommendedName>
</protein>
<dbReference type="Gene3D" id="3.90.25.10">
    <property type="entry name" value="UDP-galactose 4-epimerase, domain 1"/>
    <property type="match status" value="1"/>
</dbReference>
<evidence type="ECO:0000313" key="11">
    <source>
        <dbReference type="Proteomes" id="UP001206548"/>
    </source>
</evidence>
<keyword evidence="8" id="KW-0119">Carbohydrate metabolism</keyword>
<comment type="pathway">
    <text evidence="8">Carbohydrate metabolism; galactose metabolism.</text>
</comment>
<dbReference type="PANTHER" id="PTHR43725:SF47">
    <property type="entry name" value="UDP-GLUCOSE 4-EPIMERASE"/>
    <property type="match status" value="1"/>
</dbReference>
<dbReference type="InterPro" id="IPR036291">
    <property type="entry name" value="NAD(P)-bd_dom_sf"/>
</dbReference>
<proteinExistence type="inferred from homology"/>
<evidence type="ECO:0000313" key="10">
    <source>
        <dbReference type="EMBL" id="MCS4487478.1"/>
    </source>
</evidence>
<evidence type="ECO:0000256" key="5">
    <source>
        <dbReference type="ARBA" id="ARBA00018569"/>
    </source>
</evidence>
<dbReference type="PANTHER" id="PTHR43725">
    <property type="entry name" value="UDP-GLUCOSE 4-EPIMERASE"/>
    <property type="match status" value="1"/>
</dbReference>
<keyword evidence="11" id="KW-1185">Reference proteome</keyword>
<dbReference type="Gene3D" id="3.40.50.720">
    <property type="entry name" value="NAD(P)-binding Rossmann-like Domain"/>
    <property type="match status" value="1"/>
</dbReference>
<accession>A0ABT2F4S2</accession>
<evidence type="ECO:0000256" key="3">
    <source>
        <dbReference type="ARBA" id="ARBA00007637"/>
    </source>
</evidence>
<evidence type="ECO:0000256" key="4">
    <source>
        <dbReference type="ARBA" id="ARBA00013189"/>
    </source>
</evidence>
<keyword evidence="7 8" id="KW-0413">Isomerase</keyword>